<reference evidence="2 3" key="1">
    <citation type="submission" date="2014-02" db="EMBL/GenBank/DDBJ databases">
        <title>The genome sequence of the entomopathogenic fungus Metarhizium robertsii ARSEF 2575.</title>
        <authorList>
            <person name="Giuliano Garisto Donzelli B."/>
            <person name="Roe B.A."/>
            <person name="Macmil S.L."/>
            <person name="Krasnoff S.B."/>
            <person name="Gibson D.M."/>
        </authorList>
    </citation>
    <scope>NUCLEOTIDE SEQUENCE [LARGE SCALE GENOMIC DNA]</scope>
    <source>
        <strain evidence="2 3">ARSEF 2575</strain>
    </source>
</reference>
<proteinExistence type="predicted"/>
<organism evidence="2 3">
    <name type="scientific">Metarhizium robertsii</name>
    <dbReference type="NCBI Taxonomy" id="568076"/>
    <lineage>
        <taxon>Eukaryota</taxon>
        <taxon>Fungi</taxon>
        <taxon>Dikarya</taxon>
        <taxon>Ascomycota</taxon>
        <taxon>Pezizomycotina</taxon>
        <taxon>Sordariomycetes</taxon>
        <taxon>Hypocreomycetidae</taxon>
        <taxon>Hypocreales</taxon>
        <taxon>Clavicipitaceae</taxon>
        <taxon>Metarhizium</taxon>
    </lineage>
</organism>
<dbReference type="HOGENOM" id="CLU_000680_23_5_1"/>
<name>A0A014P115_9HYPO</name>
<dbReference type="InterPro" id="IPR000477">
    <property type="entry name" value="RT_dom"/>
</dbReference>
<dbReference type="PROSITE" id="PS50878">
    <property type="entry name" value="RT_POL"/>
    <property type="match status" value="1"/>
</dbReference>
<dbReference type="PANTHER" id="PTHR33481">
    <property type="entry name" value="REVERSE TRANSCRIPTASE"/>
    <property type="match status" value="1"/>
</dbReference>
<accession>A0A014P115</accession>
<keyword evidence="2" id="KW-0548">Nucleotidyltransferase</keyword>
<keyword evidence="2" id="KW-0695">RNA-directed DNA polymerase</keyword>
<comment type="caution">
    <text evidence="2">The sequence shown here is derived from an EMBL/GenBank/DDBJ whole genome shotgun (WGS) entry which is preliminary data.</text>
</comment>
<protein>
    <submittedName>
        <fullName evidence="2">Reverse transcriptase domain protein</fullName>
    </submittedName>
</protein>
<evidence type="ECO:0000259" key="1">
    <source>
        <dbReference type="PROSITE" id="PS50878"/>
    </source>
</evidence>
<gene>
    <name evidence="2" type="ORF">X797_012015</name>
</gene>
<sequence>MPVFDVKGAYNGVSKERLIQRMRARGIPEQLLRWIEAFCSNRTATILVNGGCSKIQDLAQSGLPQGSPLSPVAHLFYNADLVQRRIDANGGAIAFIDDFSAWVTGPTAHGISCGIASIIEIATDWEKRSGATFEADKTNLIHFTCSDPKVDRLPAVVKGQAVHPKDHVKVLGVILDYKLKYRQHIAYAASKGLEAAMELKRLNGLSAGTARQLFTATVVPAVDCASNVWMQACKDKLLGPINRVQTAGAQAIVGTFLRVAANDSELLPIAKMALPPSGMPVEGHPSGRDREHYAICVGALGQASANHLGCNTNINFGRMQRDIGSKQFSTEWAKQNPYSGLLAAMAYALRSPPTIADRTMAVITNNKSVVIGLGNPRQQSGQVYVRLIYEAIEKLRERGNRVAIEWIPVSGENEMLKVAKTEARELPKKEPRIPKDAVYNAEHPKTEAEGRTILTGEGWHQINAVAAENEKQ</sequence>
<dbReference type="Proteomes" id="UP000030151">
    <property type="component" value="Unassembled WGS sequence"/>
</dbReference>
<keyword evidence="2" id="KW-0808">Transferase</keyword>
<feature type="domain" description="Reverse transcriptase" evidence="1">
    <location>
        <begin position="1"/>
        <end position="175"/>
    </location>
</feature>
<dbReference type="GO" id="GO:0003964">
    <property type="term" value="F:RNA-directed DNA polymerase activity"/>
    <property type="evidence" value="ECO:0007669"/>
    <property type="project" value="UniProtKB-KW"/>
</dbReference>
<dbReference type="Pfam" id="PF00078">
    <property type="entry name" value="RVT_1"/>
    <property type="match status" value="1"/>
</dbReference>
<evidence type="ECO:0000313" key="2">
    <source>
        <dbReference type="EMBL" id="EXU94902.1"/>
    </source>
</evidence>
<dbReference type="EMBL" id="JELW01000129">
    <property type="protein sequence ID" value="EXU94902.1"/>
    <property type="molecule type" value="Genomic_DNA"/>
</dbReference>
<dbReference type="AlphaFoldDB" id="A0A014P115"/>
<dbReference type="PANTHER" id="PTHR33481:SF1">
    <property type="entry name" value="ENDONUCLEASE_EXONUCLEASE_PHOSPHATASE DOMAIN-CONTAINING PROTEIN-RELATED"/>
    <property type="match status" value="1"/>
</dbReference>
<evidence type="ECO:0000313" key="3">
    <source>
        <dbReference type="Proteomes" id="UP000030151"/>
    </source>
</evidence>